<dbReference type="AlphaFoldDB" id="A0A645DPI6"/>
<proteinExistence type="predicted"/>
<reference evidence="1" key="1">
    <citation type="submission" date="2019-08" db="EMBL/GenBank/DDBJ databases">
        <authorList>
            <person name="Kucharzyk K."/>
            <person name="Murdoch R.W."/>
            <person name="Higgins S."/>
            <person name="Loffler F."/>
        </authorList>
    </citation>
    <scope>NUCLEOTIDE SEQUENCE</scope>
</reference>
<name>A0A645DPI6_9ZZZZ</name>
<protein>
    <submittedName>
        <fullName evidence="1">Uncharacterized protein</fullName>
    </submittedName>
</protein>
<organism evidence="1">
    <name type="scientific">bioreactor metagenome</name>
    <dbReference type="NCBI Taxonomy" id="1076179"/>
    <lineage>
        <taxon>unclassified sequences</taxon>
        <taxon>metagenomes</taxon>
        <taxon>ecological metagenomes</taxon>
    </lineage>
</organism>
<evidence type="ECO:0000313" key="1">
    <source>
        <dbReference type="EMBL" id="MPM91216.1"/>
    </source>
</evidence>
<comment type="caution">
    <text evidence="1">The sequence shown here is derived from an EMBL/GenBank/DDBJ whole genome shotgun (WGS) entry which is preliminary data.</text>
</comment>
<dbReference type="EMBL" id="VSSQ01038319">
    <property type="protein sequence ID" value="MPM91216.1"/>
    <property type="molecule type" value="Genomic_DNA"/>
</dbReference>
<accession>A0A645DPI6</accession>
<gene>
    <name evidence="1" type="ORF">SDC9_138343</name>
</gene>
<sequence length="43" mass="5097">MQLVDFIKYDQQVVFFYNNSYLLEGGVFTISETKKNNFKVINT</sequence>